<gene>
    <name evidence="1" type="ORF">SLAVMIC_00712</name>
</gene>
<protein>
    <submittedName>
        <fullName evidence="1">Uncharacterized protein</fullName>
    </submittedName>
</protein>
<accession>A0A8D9CDI2</accession>
<organism evidence="1">
    <name type="scientific">uncultured marine phage</name>
    <dbReference type="NCBI Taxonomy" id="707152"/>
    <lineage>
        <taxon>Viruses</taxon>
        <taxon>environmental samples</taxon>
    </lineage>
</organism>
<sequence>MGELSKEIPEEFLETFKERFKNSIMQNAHQHWLKANTTLDFEDWIKENEKFNTDGKPNLGSKPE</sequence>
<reference evidence="1" key="1">
    <citation type="submission" date="2021-06" db="EMBL/GenBank/DDBJ databases">
        <authorList>
            <person name="Gannon L."/>
            <person name="Redgwell R T."/>
            <person name="Michniewski S."/>
            <person name="Harrison D C."/>
            <person name="Millard A."/>
        </authorList>
    </citation>
    <scope>NUCLEOTIDE SEQUENCE</scope>
</reference>
<name>A0A8D9CDI2_9VIRU</name>
<proteinExistence type="predicted"/>
<dbReference type="EMBL" id="OU342829">
    <property type="protein sequence ID" value="CAG7581176.1"/>
    <property type="molecule type" value="Genomic_DNA"/>
</dbReference>
<evidence type="ECO:0000313" key="1">
    <source>
        <dbReference type="EMBL" id="CAG7581176.1"/>
    </source>
</evidence>